<keyword evidence="2" id="KW-1185">Reference proteome</keyword>
<comment type="caution">
    <text evidence="1">The sequence shown here is derived from an EMBL/GenBank/DDBJ whole genome shotgun (WGS) entry which is preliminary data.</text>
</comment>
<dbReference type="EMBL" id="CAIIXF020000003">
    <property type="protein sequence ID" value="CAH1780462.1"/>
    <property type="molecule type" value="Genomic_DNA"/>
</dbReference>
<sequence length="108" mass="12422">RGVPLGRFYCALYTSGKNIAYYSTEITKSQNKQINETLHLFDVGLHNYTPYSKSSIHRPKCTIFLQSNNLFMEYLPNYDLNSIRTCCTYDTCTLVHIVNVNSTKALLQ</sequence>
<dbReference type="Proteomes" id="UP000749559">
    <property type="component" value="Unassembled WGS sequence"/>
</dbReference>
<protein>
    <submittedName>
        <fullName evidence="1">Uncharacterized protein</fullName>
    </submittedName>
</protein>
<proteinExistence type="predicted"/>
<reference evidence="1" key="1">
    <citation type="submission" date="2022-03" db="EMBL/GenBank/DDBJ databases">
        <authorList>
            <person name="Martin C."/>
        </authorList>
    </citation>
    <scope>NUCLEOTIDE SEQUENCE</scope>
</reference>
<accession>A0A8S4NG04</accession>
<name>A0A8S4NG04_OWEFU</name>
<organism evidence="1 2">
    <name type="scientific">Owenia fusiformis</name>
    <name type="common">Polychaete worm</name>
    <dbReference type="NCBI Taxonomy" id="6347"/>
    <lineage>
        <taxon>Eukaryota</taxon>
        <taxon>Metazoa</taxon>
        <taxon>Spiralia</taxon>
        <taxon>Lophotrochozoa</taxon>
        <taxon>Annelida</taxon>
        <taxon>Polychaeta</taxon>
        <taxon>Sedentaria</taxon>
        <taxon>Canalipalpata</taxon>
        <taxon>Sabellida</taxon>
        <taxon>Oweniida</taxon>
        <taxon>Oweniidae</taxon>
        <taxon>Owenia</taxon>
    </lineage>
</organism>
<gene>
    <name evidence="1" type="ORF">OFUS_LOCUS7154</name>
</gene>
<evidence type="ECO:0000313" key="1">
    <source>
        <dbReference type="EMBL" id="CAH1780462.1"/>
    </source>
</evidence>
<dbReference type="AlphaFoldDB" id="A0A8S4NG04"/>
<evidence type="ECO:0000313" key="2">
    <source>
        <dbReference type="Proteomes" id="UP000749559"/>
    </source>
</evidence>
<feature type="non-terminal residue" evidence="1">
    <location>
        <position position="1"/>
    </location>
</feature>